<name>A0A075GM50_9ARCH</name>
<dbReference type="Gene3D" id="2.60.40.4070">
    <property type="match status" value="1"/>
</dbReference>
<proteinExistence type="predicted"/>
<evidence type="ECO:0000313" key="1">
    <source>
        <dbReference type="EMBL" id="AIF05106.1"/>
    </source>
</evidence>
<protein>
    <submittedName>
        <fullName evidence="1">Two component regulator propeller domain protein</fullName>
    </submittedName>
</protein>
<sequence>MNRIITILQVLILSIGYSQVRIDDWKALTSPLNVRDLTNLDNELFAATEGGIFHIKDQVYETYTTVDGLLGVDLAAIDHDHNSNIWIGGNVPFGFLQVYDPKENKSIISFDFDLTGILDIQVLDSLAFVLFQDGQDFGIMKFLYNDGWEYRDSFRNFPELAGSINCFLANDSTLFVGTSYGIYLGNLSENLKDPNRWHAIDDAMDFEVTSATFNDSFIAFSSKTSLYELSILSGNWEAITFSYSFSNISEIIVSENAYWIIDQNKLYRKSNVGDALLENRYWLSGMTRVNNQMIVGARNGLLFIDNLDNGNEMVTRFLPNAPVTSGFSAITVLEDGRLVGGSAHGISIYSDEGWRNILEIKTINTDTIHSNYDYSHFIADTIPHDFGGFIADLEQGPDGLLYCAIRGSYITRTNPNRTSGGVIILDVDDPSNITLIDTTYLSFHTTQSNSEPYMVVLDIEFDLNNNMWVANPYCINGNMPIHVRSLIGDWKHYGSYETSLRISQSPGSLAIDSWKRVWYSAFQAEEANLGIYPNGGIFMLGYEGNPVNPSGFSWKKIQDNGTVWSLGMGTNDRIYYLTASGLNYFDITNSTNPVLRENTFSYFPNISFGNGAEIKIDPHGNVWAHSPSQGIHILLENTTYWPDINGLRADNSPLLSDEITDIAFDGKRSLAFIATSKGVNILRIPFGEKKKDYSDMKVFPSPFYIPSVIPMKVDGLPLESSMMVMTLDGKVVRHVSSRGISIDGDQLSWDGRDNAGDLVSSGIYLLAIYGIDGSQSVEKVTVIKK</sequence>
<dbReference type="InterPro" id="IPR011047">
    <property type="entry name" value="Quinoprotein_ADH-like_sf"/>
</dbReference>
<dbReference type="EMBL" id="KF900728">
    <property type="protein sequence ID" value="AIF05106.1"/>
    <property type="molecule type" value="Genomic_DNA"/>
</dbReference>
<reference evidence="1" key="1">
    <citation type="journal article" date="2014" name="Genome Biol. Evol.">
        <title>Pangenome evidence for extensive interdomain horizontal transfer affecting lineage core and shell genes in uncultured planktonic thaumarchaeota and euryarchaeota.</title>
        <authorList>
            <person name="Deschamps P."/>
            <person name="Zivanovic Y."/>
            <person name="Moreira D."/>
            <person name="Rodriguez-Valera F."/>
            <person name="Lopez-Garcia P."/>
        </authorList>
    </citation>
    <scope>NUCLEOTIDE SEQUENCE</scope>
</reference>
<dbReference type="AlphaFoldDB" id="A0A075GM50"/>
<dbReference type="SUPFAM" id="SSF101898">
    <property type="entry name" value="NHL repeat"/>
    <property type="match status" value="1"/>
</dbReference>
<organism evidence="1">
    <name type="scientific">uncultured marine thaumarchaeote KM3_17_C07</name>
    <dbReference type="NCBI Taxonomy" id="1456062"/>
    <lineage>
        <taxon>Archaea</taxon>
        <taxon>Nitrososphaerota</taxon>
        <taxon>environmental samples</taxon>
    </lineage>
</organism>
<dbReference type="SUPFAM" id="SSF50998">
    <property type="entry name" value="Quinoprotein alcohol dehydrogenase-like"/>
    <property type="match status" value="1"/>
</dbReference>
<accession>A0A075GM50</accession>